<evidence type="ECO:0000313" key="2">
    <source>
        <dbReference type="Proteomes" id="UP000824533"/>
    </source>
</evidence>
<sequence length="617" mass="70992">MGHTLRAWSSVYLLCLYEFKPSTNEEYASFPPHFHLDNYQRCLSQKNGLYCLGTFELAPLKKPHKIFVLMKEYSKNPFTFNRTLIRRGYCVSSRCPSLKQNTTLEHNATQRFEQCAEKWGQSRALRPILRRLHYCRTYDDVKKVKKTPTYEQTLYLKIIYTLLVLNIAGTVYDLLVGDKAKNSLLVAWSVRVNWRRLTATNDGDPRLNDLLPVQGARVLGMLAIINAHSCIIHYFYYTSSPEYVEKLSFNNYGVILANGSILVHMYVMISTFLTAYNFLLYAQMKPLGLYMLPMCIIKRIIRMLPVTLLAIGFAATWWPHAARDGPLISYSIGVESEICREKFWYYVFFLSNIVDKSKACLIPTWFLAADMHIFILACTLVLIMWKNHEKAIRVYTVLMFGTCVVNAVITYMNDWKSVVHITTPENIRVLFRNQESFTNYYISSWGTLPSCFAGLLMAHLHYILQERKVDLGNNKLFVFWHWVCLLIGIAWIIEVGKRSRLYSSLLVSSAVICMDQVLFVVVMGSFLFGLFNIKGSLSRLFAWSGWHAMGRMSLAVMLIHWMVNVSIAARPVAFHTSLLDTTIDWIATVVISYIIAVPVTIMVEAPMQKFLGSLISF</sequence>
<name>A0ACC1CNZ0_9NEOP</name>
<accession>A0ACC1CNZ0</accession>
<protein>
    <submittedName>
        <fullName evidence="1">Uncharacterized protein</fullName>
    </submittedName>
</protein>
<proteinExistence type="predicted"/>
<keyword evidence="2" id="KW-1185">Reference proteome</keyword>
<reference evidence="1 2" key="1">
    <citation type="journal article" date="2021" name="Front. Genet.">
        <title>Chromosome-Level Genome Assembly Reveals Significant Gene Expansion in the Toll and IMD Signaling Pathways of Dendrolimus kikuchii.</title>
        <authorList>
            <person name="Zhou J."/>
            <person name="Wu P."/>
            <person name="Xiong Z."/>
            <person name="Liu N."/>
            <person name="Zhao N."/>
            <person name="Ji M."/>
            <person name="Qiu Y."/>
            <person name="Yang B."/>
        </authorList>
    </citation>
    <scope>NUCLEOTIDE SEQUENCE [LARGE SCALE GENOMIC DNA]</scope>
    <source>
        <strain evidence="1">Ann1</strain>
    </source>
</reference>
<gene>
    <name evidence="1" type="ORF">K1T71_011424</name>
</gene>
<comment type="caution">
    <text evidence="1">The sequence shown here is derived from an EMBL/GenBank/DDBJ whole genome shotgun (WGS) entry which is preliminary data.</text>
</comment>
<dbReference type="Proteomes" id="UP000824533">
    <property type="component" value="Linkage Group LG20"/>
</dbReference>
<organism evidence="1 2">
    <name type="scientific">Dendrolimus kikuchii</name>
    <dbReference type="NCBI Taxonomy" id="765133"/>
    <lineage>
        <taxon>Eukaryota</taxon>
        <taxon>Metazoa</taxon>
        <taxon>Ecdysozoa</taxon>
        <taxon>Arthropoda</taxon>
        <taxon>Hexapoda</taxon>
        <taxon>Insecta</taxon>
        <taxon>Pterygota</taxon>
        <taxon>Neoptera</taxon>
        <taxon>Endopterygota</taxon>
        <taxon>Lepidoptera</taxon>
        <taxon>Glossata</taxon>
        <taxon>Ditrysia</taxon>
        <taxon>Bombycoidea</taxon>
        <taxon>Lasiocampidae</taxon>
        <taxon>Dendrolimus</taxon>
    </lineage>
</organism>
<dbReference type="EMBL" id="CM034406">
    <property type="protein sequence ID" value="KAJ0173248.1"/>
    <property type="molecule type" value="Genomic_DNA"/>
</dbReference>
<evidence type="ECO:0000313" key="1">
    <source>
        <dbReference type="EMBL" id="KAJ0173248.1"/>
    </source>
</evidence>